<organism evidence="5 6">
    <name type="scientific">Arundinibacter roseus</name>
    <dbReference type="NCBI Taxonomy" id="2070510"/>
    <lineage>
        <taxon>Bacteria</taxon>
        <taxon>Pseudomonadati</taxon>
        <taxon>Bacteroidota</taxon>
        <taxon>Cytophagia</taxon>
        <taxon>Cytophagales</taxon>
        <taxon>Spirosomataceae</taxon>
        <taxon>Arundinibacter</taxon>
    </lineage>
</organism>
<dbReference type="Pfam" id="PF19190">
    <property type="entry name" value="BACON_2"/>
    <property type="match status" value="1"/>
</dbReference>
<dbReference type="InterPro" id="IPR015943">
    <property type="entry name" value="WD40/YVTN_repeat-like_dom_sf"/>
</dbReference>
<feature type="domain" description="BACON" evidence="2">
    <location>
        <begin position="510"/>
        <end position="566"/>
    </location>
</feature>
<dbReference type="OrthoDB" id="291295at2"/>
<sequence>MRNLLFLFLALALTPAFSQTPGWQSFALNAPAGDLVDFDFDKDGKIWLISRRGTGGLMMFDGKKVTQYSITDQALRNENFRSIAVDDAGNKWITTYDKLLQFDAKNTLFVNYITFTSTAKNLGLTSAESSNGITWVHDSNSGGLLRIEKGVIVRHSYQSIIEKIKSKANISQNGDIELVLLRENPTLKLDKAGRIFLTFAEWRSTGFCFYDGKDITIIQQTDEEKLGNLLNASYNAALTQGKADTVFLRSEGGARVYFGELTRESIFDQSGCVWTAGSGNRPLLLHLCSGSSKLYSSLIKNFPSHRLFEEYREDRPTSFLIDGKNRPLVFYGGKLAHLVDQKWHVFDSSNSPIPDQYSIIKKKIAPDGSLWMLSSNTLTRYSTTEQPDYLLNVSPDLINPIPRTGGTYVLTVKSNVSWKVSFEGYLNAKVSPTEGKGDGKITVTIDPRASILEQRFPVEFGMVSIIGQGQIAETVLRMTNQAPAIFVTSSIPSPVPDAGGTYNIAVSSQTNWESSSADNWITLDTKSGTGNKSIEVKVADNPTSVERTGKITVSAKGETKDLLVTQSGKQFKISFSATTIPNPVPELGGTYRLDVAANTPWEIVSSDSWLVLDTKSGTGNKPIEVKVAVNPTFTDRTAKITLTSKYDVRIVNIRQLGKVATIDFFGNIPRPFPGEGGKYEIIVDANSDWKVTTLSNWMKFTPMSGPSGKTTVSLEILMNPSTTQSRKGGFGVTPTGAMGETFVTLEQGKLIVTALEPDAANERYKVYPNPVGNELTIEINTLRPDIRWNIYDMNGQAVQSGSVESTKTTINTQKLPAGAYVLSMSHENEIMRSVRVVKE</sequence>
<keyword evidence="6" id="KW-1185">Reference proteome</keyword>
<dbReference type="EMBL" id="SMJU01000001">
    <property type="protein sequence ID" value="TDB69168.1"/>
    <property type="molecule type" value="Genomic_DNA"/>
</dbReference>
<dbReference type="AlphaFoldDB" id="A0A4R4KLL5"/>
<evidence type="ECO:0000259" key="2">
    <source>
        <dbReference type="Pfam" id="PF13004"/>
    </source>
</evidence>
<feature type="domain" description="Secretion system C-terminal sorting" evidence="3">
    <location>
        <begin position="766"/>
        <end position="829"/>
    </location>
</feature>
<proteinExistence type="predicted"/>
<dbReference type="Gene3D" id="2.130.10.10">
    <property type="entry name" value="YVTN repeat-like/Quinoprotein amine dehydrogenase"/>
    <property type="match status" value="1"/>
</dbReference>
<gene>
    <name evidence="5" type="ORF">EZE20_02190</name>
</gene>
<dbReference type="NCBIfam" id="TIGR04183">
    <property type="entry name" value="Por_Secre_tail"/>
    <property type="match status" value="1"/>
</dbReference>
<evidence type="ECO:0000256" key="1">
    <source>
        <dbReference type="SAM" id="SignalP"/>
    </source>
</evidence>
<comment type="caution">
    <text evidence="5">The sequence shown here is derived from an EMBL/GenBank/DDBJ whole genome shotgun (WGS) entry which is preliminary data.</text>
</comment>
<dbReference type="InterPro" id="IPR024361">
    <property type="entry name" value="BACON"/>
</dbReference>
<accession>A0A4R4KLL5</accession>
<dbReference type="Pfam" id="PF13004">
    <property type="entry name" value="BACON"/>
    <property type="match status" value="2"/>
</dbReference>
<feature type="signal peptide" evidence="1">
    <location>
        <begin position="1"/>
        <end position="18"/>
    </location>
</feature>
<dbReference type="CDD" id="cd14948">
    <property type="entry name" value="BACON"/>
    <property type="match status" value="3"/>
</dbReference>
<evidence type="ECO:0000313" key="5">
    <source>
        <dbReference type="EMBL" id="TDB69168.1"/>
    </source>
</evidence>
<evidence type="ECO:0000259" key="4">
    <source>
        <dbReference type="Pfam" id="PF19190"/>
    </source>
</evidence>
<feature type="chain" id="PRO_5020637362" evidence="1">
    <location>
        <begin position="19"/>
        <end position="839"/>
    </location>
</feature>
<dbReference type="Gene3D" id="2.60.40.10">
    <property type="entry name" value="Immunoglobulins"/>
    <property type="match status" value="4"/>
</dbReference>
<keyword evidence="1" id="KW-0732">Signal</keyword>
<dbReference type="InterPro" id="IPR013783">
    <property type="entry name" value="Ig-like_fold"/>
</dbReference>
<dbReference type="Proteomes" id="UP000295706">
    <property type="component" value="Unassembled WGS sequence"/>
</dbReference>
<evidence type="ECO:0000313" key="6">
    <source>
        <dbReference type="Proteomes" id="UP000295706"/>
    </source>
</evidence>
<feature type="domain" description="BACON" evidence="4">
    <location>
        <begin position="677"/>
        <end position="740"/>
    </location>
</feature>
<evidence type="ECO:0000259" key="3">
    <source>
        <dbReference type="Pfam" id="PF18962"/>
    </source>
</evidence>
<dbReference type="InterPro" id="IPR026444">
    <property type="entry name" value="Secre_tail"/>
</dbReference>
<reference evidence="5 6" key="1">
    <citation type="submission" date="2019-02" db="EMBL/GenBank/DDBJ databases">
        <title>Arundinibacter roseus gen. nov., sp. nov., a new member of the family Cytophagaceae.</title>
        <authorList>
            <person name="Szuroczki S."/>
            <person name="Khayer B."/>
            <person name="Sproer C."/>
            <person name="Toumi M."/>
            <person name="Szabo A."/>
            <person name="Felfoldi T."/>
            <person name="Schumann P."/>
            <person name="Toth E."/>
        </authorList>
    </citation>
    <scope>NUCLEOTIDE SEQUENCE [LARGE SCALE GENOMIC DNA]</scope>
    <source>
        <strain evidence="5 6">DMA-k-7a</strain>
    </source>
</reference>
<feature type="domain" description="BACON" evidence="2">
    <location>
        <begin position="600"/>
        <end position="655"/>
    </location>
</feature>
<name>A0A4R4KLL5_9BACT</name>
<protein>
    <submittedName>
        <fullName evidence="5">T9SS type A sorting domain-containing protein</fullName>
    </submittedName>
</protein>
<dbReference type="Pfam" id="PF18962">
    <property type="entry name" value="Por_Secre_tail"/>
    <property type="match status" value="1"/>
</dbReference>
<dbReference type="SUPFAM" id="SSF63829">
    <property type="entry name" value="Calcium-dependent phosphotriesterase"/>
    <property type="match status" value="1"/>
</dbReference>